<sequence length="141" mass="15726">MLPLLLLVWTSTAVLAIPVEKPLDPIPGEPPSLSQPAPQEIDGVKELDASYQLHARAKQTRLYLGNISVVFMALAIVYFSHTITRYREVKAEGDDLDERSTNLYIHMVIKLLNSRGVSKSSEVTCASIDFHKDTRMVGQTF</sequence>
<reference evidence="3" key="2">
    <citation type="submission" date="2013-10" db="EMBL/GenBank/DDBJ databases">
        <authorList>
            <person name="Aslett M."/>
        </authorList>
    </citation>
    <scope>NUCLEOTIDE SEQUENCE [LARGE SCALE GENOMIC DNA]</scope>
    <source>
        <strain evidence="3">Houghton</strain>
    </source>
</reference>
<dbReference type="GeneID" id="60404539"/>
<dbReference type="EMBL" id="HG736355">
    <property type="protein sequence ID" value="CDJ36590.1"/>
    <property type="molecule type" value="Genomic_DNA"/>
</dbReference>
<keyword evidence="4" id="KW-1185">Reference proteome</keyword>
<feature type="transmembrane region" description="Helical" evidence="1">
    <location>
        <begin position="62"/>
        <end position="80"/>
    </location>
</feature>
<evidence type="ECO:0000313" key="3">
    <source>
        <dbReference type="EMBL" id="CDJ36590.1"/>
    </source>
</evidence>
<name>U6KEY1_9EIME</name>
<protein>
    <submittedName>
        <fullName evidence="3">Uncharacterized protein</fullName>
    </submittedName>
</protein>
<reference evidence="3" key="1">
    <citation type="submission" date="2013-10" db="EMBL/GenBank/DDBJ databases">
        <title>Genomic analysis of the causative agents of coccidiosis in chickens.</title>
        <authorList>
            <person name="Reid A.J."/>
            <person name="Blake D."/>
            <person name="Billington K."/>
            <person name="Browne H."/>
            <person name="Dunn M."/>
            <person name="Hung S."/>
            <person name="Kawahara F."/>
            <person name="Miranda-Saavedra D."/>
            <person name="Mourier T."/>
            <person name="Nagra H."/>
            <person name="Otto T.D."/>
            <person name="Rawlings N."/>
            <person name="Sanchez A."/>
            <person name="Sanders M."/>
            <person name="Subramaniam C."/>
            <person name="Tay Y."/>
            <person name="Dear P."/>
            <person name="Doerig C."/>
            <person name="Gruber A."/>
            <person name="Parkinson J."/>
            <person name="Shirley M."/>
            <person name="Wan K.L."/>
            <person name="Berriman M."/>
            <person name="Tomley F."/>
            <person name="Pain A."/>
        </authorList>
    </citation>
    <scope>NUCLEOTIDE SEQUENCE [LARGE SCALE GENOMIC DNA]</scope>
    <source>
        <strain evidence="3">Houghton</strain>
    </source>
</reference>
<keyword evidence="1" id="KW-1133">Transmembrane helix</keyword>
<keyword evidence="2" id="KW-0732">Signal</keyword>
<keyword evidence="1" id="KW-0472">Membrane</keyword>
<feature type="signal peptide" evidence="2">
    <location>
        <begin position="1"/>
        <end position="16"/>
    </location>
</feature>
<dbReference type="RefSeq" id="XP_037878878.1">
    <property type="nucleotide sequence ID" value="XM_038023024.1"/>
</dbReference>
<feature type="chain" id="PRO_5004672880" evidence="2">
    <location>
        <begin position="17"/>
        <end position="141"/>
    </location>
</feature>
<dbReference type="Proteomes" id="UP000030744">
    <property type="component" value="Unassembled WGS sequence"/>
</dbReference>
<accession>U6KEY1</accession>
<gene>
    <name evidence="3" type="ORF">EMH_0091290</name>
</gene>
<dbReference type="VEuPathDB" id="ToxoDB:EMH_0091290"/>
<proteinExistence type="predicted"/>
<organism evidence="3 4">
    <name type="scientific">Eimeria mitis</name>
    <dbReference type="NCBI Taxonomy" id="44415"/>
    <lineage>
        <taxon>Eukaryota</taxon>
        <taxon>Sar</taxon>
        <taxon>Alveolata</taxon>
        <taxon>Apicomplexa</taxon>
        <taxon>Conoidasida</taxon>
        <taxon>Coccidia</taxon>
        <taxon>Eucoccidiorida</taxon>
        <taxon>Eimeriorina</taxon>
        <taxon>Eimeriidae</taxon>
        <taxon>Eimeria</taxon>
    </lineage>
</organism>
<dbReference type="AlphaFoldDB" id="U6KEY1"/>
<evidence type="ECO:0000256" key="1">
    <source>
        <dbReference type="SAM" id="Phobius"/>
    </source>
</evidence>
<evidence type="ECO:0000256" key="2">
    <source>
        <dbReference type="SAM" id="SignalP"/>
    </source>
</evidence>
<evidence type="ECO:0000313" key="4">
    <source>
        <dbReference type="Proteomes" id="UP000030744"/>
    </source>
</evidence>
<keyword evidence="1" id="KW-0812">Transmembrane</keyword>